<proteinExistence type="predicted"/>
<dbReference type="SFLD" id="SFLDS00057">
    <property type="entry name" value="Glutaminase/Asparaginase"/>
    <property type="match status" value="1"/>
</dbReference>
<dbReference type="GO" id="GO:0004067">
    <property type="term" value="F:asparaginase activity"/>
    <property type="evidence" value="ECO:0007669"/>
    <property type="project" value="UniProtKB-UniRule"/>
</dbReference>
<evidence type="ECO:0000256" key="1">
    <source>
        <dbReference type="PIRSR" id="PIRSR001220-1"/>
    </source>
</evidence>
<organism evidence="4 5">
    <name type="scientific">Pseudogulbenkiania ferrooxidans 2002</name>
    <dbReference type="NCBI Taxonomy" id="279714"/>
    <lineage>
        <taxon>Bacteria</taxon>
        <taxon>Pseudomonadati</taxon>
        <taxon>Pseudomonadota</taxon>
        <taxon>Betaproteobacteria</taxon>
        <taxon>Neisseriales</taxon>
        <taxon>Chromobacteriaceae</taxon>
        <taxon>Pseudogulbenkiania</taxon>
    </lineage>
</organism>
<evidence type="ECO:0000313" key="5">
    <source>
        <dbReference type="Proteomes" id="UP000003165"/>
    </source>
</evidence>
<dbReference type="RefSeq" id="WP_008955815.1">
    <property type="nucleotide sequence ID" value="NZ_ACIS01000015.1"/>
</dbReference>
<evidence type="ECO:0000313" key="4">
    <source>
        <dbReference type="EMBL" id="EEG06780.1"/>
    </source>
</evidence>
<dbReference type="InterPro" id="IPR027473">
    <property type="entry name" value="L-asparaginase_C"/>
</dbReference>
<dbReference type="Pfam" id="PF17763">
    <property type="entry name" value="Asparaginase_C"/>
    <property type="match status" value="1"/>
</dbReference>
<dbReference type="InterPro" id="IPR006034">
    <property type="entry name" value="Asparaginase/glutaminase-like"/>
</dbReference>
<dbReference type="EMBL" id="ACIS01000015">
    <property type="protein sequence ID" value="EEG06780.1"/>
    <property type="molecule type" value="Genomic_DNA"/>
</dbReference>
<feature type="active site" description="O-isoaspartyl threonine intermediate" evidence="1">
    <location>
        <position position="11"/>
    </location>
</feature>
<dbReference type="Gene3D" id="3.40.50.40">
    <property type="match status" value="1"/>
</dbReference>
<dbReference type="Proteomes" id="UP000003165">
    <property type="component" value="Unassembled WGS sequence"/>
</dbReference>
<dbReference type="EC" id="3.5.1.1" evidence="4"/>
<dbReference type="SUPFAM" id="SSF53774">
    <property type="entry name" value="Glutaminase/Asparaginase"/>
    <property type="match status" value="1"/>
</dbReference>
<feature type="domain" description="Bulb-type lectin" evidence="3">
    <location>
        <begin position="402"/>
        <end position="521"/>
    </location>
</feature>
<dbReference type="Gene3D" id="3.40.50.1170">
    <property type="entry name" value="L-asparaginase, N-terminal domain"/>
    <property type="match status" value="1"/>
</dbReference>
<protein>
    <submittedName>
        <fullName evidence="4">Asparaginase</fullName>
        <ecNumber evidence="4">3.5.1.1</ecNumber>
    </submittedName>
</protein>
<dbReference type="SMART" id="SM00870">
    <property type="entry name" value="Asparaginase"/>
    <property type="match status" value="1"/>
</dbReference>
<dbReference type="InterPro" id="IPR040919">
    <property type="entry name" value="Asparaginase_C"/>
</dbReference>
<dbReference type="eggNOG" id="COG0252">
    <property type="taxonomic scope" value="Bacteria"/>
</dbReference>
<dbReference type="InterPro" id="IPR036426">
    <property type="entry name" value="Bulb-type_lectin_dom_sf"/>
</dbReference>
<dbReference type="Pfam" id="PF00710">
    <property type="entry name" value="Asparaginase"/>
    <property type="match status" value="1"/>
</dbReference>
<dbReference type="PIRSF" id="PIRSF500176">
    <property type="entry name" value="L_ASNase"/>
    <property type="match status" value="1"/>
</dbReference>
<name>B9Z8W1_9NEIS</name>
<feature type="binding site" evidence="2">
    <location>
        <begin position="96"/>
        <end position="97"/>
    </location>
    <ligand>
        <name>substrate</name>
    </ligand>
</feature>
<sequence>MKIAILYTGGTIGCVGNPLSPMNTDDFSSAFKNLITPILQQQYPDITIDFPPITFPESSSGTLDSTNLQPSDWCLMAEWVLNTYTQYDGWVVLHGTDSMDFTGPALSFLLSDCNELGFPTATLSKPVIITGSQVPLFYRASSQSALAINYNTDAFQNVCGAVASAQSGVPEVGVYFQNQLYRGNRTVKTNASQFNAFSSPNYPALGEYGIELDIDFANVLPLPTTPDTSLDTPSTLSALQKRLTYIAQNIDAFPAMQFNAFPAAYSATGGTAVIANLIDACVATGITGLVLESYGEGNFPSGNPDNPAAGATYQALANANAAGVVIVDCTQVLSGTVNDSAYAAGAWLPAVGALSPADMTPMAALAKVIILSTVAAYHGWSADTVKTLVQSNLVGEMKSVNRLDDWGQLTLAAGQSITTLDGSATLSNDPVLGPVLLRSGNTSPLWQALSAPIANPPGRLILEQDGNLVLYDRTNMPLWGTSIVPSSPTSSALVLAGSYTDNTLSLYLYDVAQQEATEVLYTGSGES</sequence>
<dbReference type="InterPro" id="IPR027474">
    <property type="entry name" value="L-asparaginase_N"/>
</dbReference>
<feature type="binding site" evidence="2">
    <location>
        <position position="65"/>
    </location>
    <ligand>
        <name>substrate</name>
    </ligand>
</feature>
<evidence type="ECO:0000259" key="3">
    <source>
        <dbReference type="PROSITE" id="PS50927"/>
    </source>
</evidence>
<dbReference type="InterPro" id="IPR001480">
    <property type="entry name" value="Bulb-type_lectin_dom"/>
</dbReference>
<dbReference type="PROSITE" id="PS51732">
    <property type="entry name" value="ASN_GLN_ASE_3"/>
    <property type="match status" value="1"/>
</dbReference>
<dbReference type="InterPro" id="IPR036152">
    <property type="entry name" value="Asp/glu_Ase-like_sf"/>
</dbReference>
<dbReference type="InterPro" id="IPR037152">
    <property type="entry name" value="L-asparaginase_N_sf"/>
</dbReference>
<dbReference type="SUPFAM" id="SSF51110">
    <property type="entry name" value="alpha-D-mannose-specific plant lectins"/>
    <property type="match status" value="1"/>
</dbReference>
<gene>
    <name evidence="4" type="ORF">FuraDRAFT_3798</name>
</gene>
<dbReference type="PRINTS" id="PR00139">
    <property type="entry name" value="ASNGLNASE"/>
</dbReference>
<dbReference type="PANTHER" id="PTHR11707:SF28">
    <property type="entry name" value="60 KDA LYSOPHOSPHOLIPASE"/>
    <property type="match status" value="1"/>
</dbReference>
<dbReference type="PROSITE" id="PS50927">
    <property type="entry name" value="BULB_LECTIN"/>
    <property type="match status" value="1"/>
</dbReference>
<keyword evidence="4" id="KW-0378">Hydrolase</keyword>
<reference evidence="4 5" key="1">
    <citation type="submission" date="2009-02" db="EMBL/GenBank/DDBJ databases">
        <title>Sequencing of the draft genome and assembly of Lutiella nitroferrum 2002.</title>
        <authorList>
            <consortium name="US DOE Joint Genome Institute (JGI-PGF)"/>
            <person name="Lucas S."/>
            <person name="Copeland A."/>
            <person name="Lapidus A."/>
            <person name="Glavina del Rio T."/>
            <person name="Tice H."/>
            <person name="Bruce D."/>
            <person name="Goodwin L."/>
            <person name="Pitluck S."/>
            <person name="Larimer F."/>
            <person name="Land M.L."/>
            <person name="Hauser L."/>
            <person name="Coates J.D."/>
        </authorList>
    </citation>
    <scope>NUCLEOTIDE SEQUENCE [LARGE SCALE GENOMIC DNA]</scope>
    <source>
        <strain evidence="4 5">2002</strain>
    </source>
</reference>
<dbReference type="AlphaFoldDB" id="B9Z8W1"/>
<comment type="caution">
    <text evidence="4">The sequence shown here is derived from an EMBL/GenBank/DDBJ whole genome shotgun (WGS) entry which is preliminary data.</text>
</comment>
<accession>B9Z8W1</accession>
<dbReference type="PIRSF" id="PIRSF001220">
    <property type="entry name" value="L-ASNase_gatD"/>
    <property type="match status" value="1"/>
</dbReference>
<dbReference type="PANTHER" id="PTHR11707">
    <property type="entry name" value="L-ASPARAGINASE"/>
    <property type="match status" value="1"/>
</dbReference>
<evidence type="ECO:0000256" key="2">
    <source>
        <dbReference type="PIRSR" id="PIRSR001220-2"/>
    </source>
</evidence>
<dbReference type="Gene3D" id="2.90.10.10">
    <property type="entry name" value="Bulb-type lectin domain"/>
    <property type="match status" value="1"/>
</dbReference>
<keyword evidence="5" id="KW-1185">Reference proteome</keyword>